<dbReference type="InParanoid" id="A0C177"/>
<dbReference type="FunFam" id="3.40.50.300:FF:001470">
    <property type="entry name" value="Interferon-induced guanylate-binding protein 1"/>
    <property type="match status" value="1"/>
</dbReference>
<dbReference type="PROSITE" id="PS51715">
    <property type="entry name" value="G_GB1_RHD3"/>
    <property type="match status" value="1"/>
</dbReference>
<dbReference type="GO" id="GO:0005525">
    <property type="term" value="F:GTP binding"/>
    <property type="evidence" value="ECO:0000318"/>
    <property type="project" value="GO_Central"/>
</dbReference>
<feature type="domain" description="GB1/RHD3-type G" evidence="8">
    <location>
        <begin position="32"/>
        <end position="267"/>
    </location>
</feature>
<evidence type="ECO:0000259" key="7">
    <source>
        <dbReference type="PROSITE" id="PS50195"/>
    </source>
</evidence>
<dbReference type="PROSITE" id="PS50195">
    <property type="entry name" value="PX"/>
    <property type="match status" value="1"/>
</dbReference>
<evidence type="ECO:0000259" key="8">
    <source>
        <dbReference type="PROSITE" id="PS51715"/>
    </source>
</evidence>
<dbReference type="Pfam" id="PF00787">
    <property type="entry name" value="PX"/>
    <property type="match status" value="1"/>
</dbReference>
<dbReference type="KEGG" id="ptm:GSPATT00034020001"/>
<dbReference type="InterPro" id="IPR036543">
    <property type="entry name" value="Guanylate-bd_C_sf"/>
</dbReference>
<evidence type="ECO:0000256" key="3">
    <source>
        <dbReference type="ARBA" id="ARBA00023134"/>
    </source>
</evidence>
<dbReference type="InterPro" id="IPR027417">
    <property type="entry name" value="P-loop_NTPase"/>
</dbReference>
<feature type="region of interest" description="Disordered" evidence="6">
    <location>
        <begin position="916"/>
        <end position="937"/>
    </location>
</feature>
<feature type="region of interest" description="Disordered" evidence="6">
    <location>
        <begin position="965"/>
        <end position="1001"/>
    </location>
</feature>
<evidence type="ECO:0000256" key="2">
    <source>
        <dbReference type="ARBA" id="ARBA00022801"/>
    </source>
</evidence>
<dbReference type="InterPro" id="IPR036871">
    <property type="entry name" value="PX_dom_sf"/>
</dbReference>
<dbReference type="EMBL" id="CT868032">
    <property type="protein sequence ID" value="CAK64544.1"/>
    <property type="molecule type" value="Genomic_DNA"/>
</dbReference>
<feature type="coiled-coil region" evidence="5">
    <location>
        <begin position="365"/>
        <end position="392"/>
    </location>
</feature>
<keyword evidence="2" id="KW-0378">Hydrolase</keyword>
<feature type="compositionally biased region" description="Polar residues" evidence="6">
    <location>
        <begin position="977"/>
        <end position="998"/>
    </location>
</feature>
<dbReference type="HOGENOM" id="CLU_271759_0_0_1"/>
<dbReference type="Pfam" id="PF02841">
    <property type="entry name" value="GBP_C"/>
    <property type="match status" value="1"/>
</dbReference>
<dbReference type="Gene3D" id="1.20.1000.10">
    <property type="entry name" value="Guanylate-binding protein, C-terminal domain"/>
    <property type="match status" value="1"/>
</dbReference>
<accession>A0C177</accession>
<evidence type="ECO:0000256" key="4">
    <source>
        <dbReference type="PROSITE-ProRule" id="PRU01052"/>
    </source>
</evidence>
<dbReference type="FunFam" id="3.30.1520.10:FF:000120">
    <property type="entry name" value="Uncharacterized protein"/>
    <property type="match status" value="1"/>
</dbReference>
<sequence>MNAPKAIPFIKYINNQFQVDPQAEQFLTSLGSEKLGVVSIVGKYRTGKSFFVNRVLLNQQAGGFSVGPTINPCTKGLWIWSQTITAQNAEFPDMKAIIIDTEGFGGMDENVNHDTRIFLFSLLLSSYFIYNSVGNIDENALNTLNLIVNLAKDIQQNNENTFPQFLWIVRDFALQMVDQQGNPINPKQYLENSLELLKGLSDSVEQKNRIRRMIKHFFKERDCMTMVRPVEREEDLQRLDTLHENSFRGEFVQQLKEARSKIFKRVRPKSVQGSMVNGIQLLQLAKAYVDLINGGKVPNVESAWGYVCKAEGERALRECINMAEQSIEKLKNQVIQDLPAVKQQLLEQVRKQFRLKAIGSEDDLKQFTEKLAEQFEDKFKELKQSNKRNLKNHQSKVLQPHIENILEKLKNDEFSNYYELQSEMFKIRDQFQKEVGRNQQVSQLFDEMSLQIYQQAAEKLTRKASQQTNQENKQLQYKVQNLEKELKALQDDKHQLELQAHSKLEKLSKENELLSKSELQLKTQFQQIQQQTHQVQQQSQHQIQQHDKQLALVTQENAFLQKEIQSLNDRSSQLDNENKKLRQELITQKAANEQLQQKCHSLDYGRAQEIQKLQLEFEKKIQELNNDIDSKKQTARQQSEWMVEKSYLENQVTFLKSQLDENKRLHDALLIALQSQNNPSNDYQESTLELLETNRNLSAAMDKMEMRCKQLEEKVTKLKKFKKIFKNSSSIVCINCNRQYQSNGFSQHLSTCIDNNPLQSNSLNLITYEQRIYNNNNTHNQSLSHPLPPPIDLSQLQISINQTMVRETPDNKPYTEYMIRVQYNLKKWTISRRYKNFCELHQAIIQQYPNLKMPESSSAIINTADIGSVFNAKRPTVIEDRRRALQSYIRDLAKLDPVRNSTAYRKFLELDTIDQVEQPSRSMSQMGSPKNEGLQSSRDYGRESLSVMPKPFWKQSTQQIAIGASTSREQKYEDVPPQNNYARQKENQPTSSTSNLNTKIDRKLLPQSPQSFLKAFQKQQETSKVYKMHHQHSLLEISGDIQ</sequence>
<organism evidence="9 10">
    <name type="scientific">Paramecium tetraurelia</name>
    <dbReference type="NCBI Taxonomy" id="5888"/>
    <lineage>
        <taxon>Eukaryota</taxon>
        <taxon>Sar</taxon>
        <taxon>Alveolata</taxon>
        <taxon>Ciliophora</taxon>
        <taxon>Intramacronucleata</taxon>
        <taxon>Oligohymenophorea</taxon>
        <taxon>Peniculida</taxon>
        <taxon>Parameciidae</taxon>
        <taxon>Paramecium</taxon>
    </lineage>
</organism>
<dbReference type="Proteomes" id="UP000000600">
    <property type="component" value="Unassembled WGS sequence"/>
</dbReference>
<dbReference type="AlphaFoldDB" id="A0C177"/>
<dbReference type="InterPro" id="IPR015894">
    <property type="entry name" value="Guanylate-bd_N"/>
</dbReference>
<feature type="coiled-coil region" evidence="5">
    <location>
        <begin position="450"/>
        <end position="634"/>
    </location>
</feature>
<dbReference type="GO" id="GO:0003924">
    <property type="term" value="F:GTPase activity"/>
    <property type="evidence" value="ECO:0000318"/>
    <property type="project" value="GO_Central"/>
</dbReference>
<proteinExistence type="inferred from homology"/>
<name>A0C177_PARTE</name>
<dbReference type="Gene3D" id="3.30.1520.10">
    <property type="entry name" value="Phox-like domain"/>
    <property type="match status" value="1"/>
</dbReference>
<dbReference type="GO" id="GO:0035091">
    <property type="term" value="F:phosphatidylinositol binding"/>
    <property type="evidence" value="ECO:0007669"/>
    <property type="project" value="InterPro"/>
</dbReference>
<feature type="domain" description="PX" evidence="7">
    <location>
        <begin position="795"/>
        <end position="915"/>
    </location>
</feature>
<dbReference type="RefSeq" id="XP_001431942.1">
    <property type="nucleotide sequence ID" value="XM_001431905.1"/>
</dbReference>
<dbReference type="SUPFAM" id="SSF48340">
    <property type="entry name" value="Interferon-induced guanylate-binding protein 1 (GBP1), C-terminal domain"/>
    <property type="match status" value="1"/>
</dbReference>
<dbReference type="SUPFAM" id="SSF52540">
    <property type="entry name" value="P-loop containing nucleoside triphosphate hydrolases"/>
    <property type="match status" value="1"/>
</dbReference>
<evidence type="ECO:0000313" key="9">
    <source>
        <dbReference type="EMBL" id="CAK64544.1"/>
    </source>
</evidence>
<reference evidence="9 10" key="1">
    <citation type="journal article" date="2006" name="Nature">
        <title>Global trends of whole-genome duplications revealed by the ciliate Paramecium tetraurelia.</title>
        <authorList>
            <consortium name="Genoscope"/>
            <person name="Aury J.-M."/>
            <person name="Jaillon O."/>
            <person name="Duret L."/>
            <person name="Noel B."/>
            <person name="Jubin C."/>
            <person name="Porcel B.M."/>
            <person name="Segurens B."/>
            <person name="Daubin V."/>
            <person name="Anthouard V."/>
            <person name="Aiach N."/>
            <person name="Arnaiz O."/>
            <person name="Billaut A."/>
            <person name="Beisson J."/>
            <person name="Blanc I."/>
            <person name="Bouhouche K."/>
            <person name="Camara F."/>
            <person name="Duharcourt S."/>
            <person name="Guigo R."/>
            <person name="Gogendeau D."/>
            <person name="Katinka M."/>
            <person name="Keller A.-M."/>
            <person name="Kissmehl R."/>
            <person name="Klotz C."/>
            <person name="Koll F."/>
            <person name="Le Moue A."/>
            <person name="Lepere C."/>
            <person name="Malinsky S."/>
            <person name="Nowacki M."/>
            <person name="Nowak J.K."/>
            <person name="Plattner H."/>
            <person name="Poulain J."/>
            <person name="Ruiz F."/>
            <person name="Serrano V."/>
            <person name="Zagulski M."/>
            <person name="Dessen P."/>
            <person name="Betermier M."/>
            <person name="Weissenbach J."/>
            <person name="Scarpelli C."/>
            <person name="Schachter V."/>
            <person name="Sperling L."/>
            <person name="Meyer E."/>
            <person name="Cohen J."/>
            <person name="Wincker P."/>
        </authorList>
    </citation>
    <scope>NUCLEOTIDE SEQUENCE [LARGE SCALE GENOMIC DNA]</scope>
    <source>
        <strain evidence="9 10">Stock d4-2</strain>
    </source>
</reference>
<protein>
    <recommendedName>
        <fullName evidence="11">GB1/RHD3-type G domain-containing protein</fullName>
    </recommendedName>
</protein>
<dbReference type="Gene3D" id="3.40.50.300">
    <property type="entry name" value="P-loop containing nucleotide triphosphate hydrolases"/>
    <property type="match status" value="1"/>
</dbReference>
<evidence type="ECO:0000256" key="5">
    <source>
        <dbReference type="SAM" id="Coils"/>
    </source>
</evidence>
<keyword evidence="10" id="KW-1185">Reference proteome</keyword>
<keyword evidence="3" id="KW-0342">GTP-binding</keyword>
<dbReference type="Pfam" id="PF02263">
    <property type="entry name" value="GBP"/>
    <property type="match status" value="1"/>
</dbReference>
<evidence type="ECO:0008006" key="11">
    <source>
        <dbReference type="Google" id="ProtNLM"/>
    </source>
</evidence>
<dbReference type="PANTHER" id="PTHR10751">
    <property type="entry name" value="GUANYLATE BINDING PROTEIN"/>
    <property type="match status" value="1"/>
</dbReference>
<gene>
    <name evidence="9" type="ORF">GSPATT00034020001</name>
</gene>
<keyword evidence="5" id="KW-0175">Coiled coil</keyword>
<feature type="coiled-coil region" evidence="5">
    <location>
        <begin position="694"/>
        <end position="721"/>
    </location>
</feature>
<evidence type="ECO:0000313" key="10">
    <source>
        <dbReference type="Proteomes" id="UP000000600"/>
    </source>
</evidence>
<keyword evidence="1" id="KW-0547">Nucleotide-binding</keyword>
<dbReference type="eggNOG" id="KOG2037">
    <property type="taxonomic scope" value="Eukaryota"/>
</dbReference>
<dbReference type="OrthoDB" id="2135133at2759"/>
<dbReference type="InterPro" id="IPR003191">
    <property type="entry name" value="Guanylate-bd/ATL_C"/>
</dbReference>
<dbReference type="InterPro" id="IPR030386">
    <property type="entry name" value="G_GB1_RHD3_dom"/>
</dbReference>
<evidence type="ECO:0000256" key="1">
    <source>
        <dbReference type="ARBA" id="ARBA00022741"/>
    </source>
</evidence>
<dbReference type="SUPFAM" id="SSF64268">
    <property type="entry name" value="PX domain"/>
    <property type="match status" value="1"/>
</dbReference>
<dbReference type="SMART" id="SM00312">
    <property type="entry name" value="PX"/>
    <property type="match status" value="1"/>
</dbReference>
<evidence type="ECO:0000256" key="6">
    <source>
        <dbReference type="SAM" id="MobiDB-lite"/>
    </source>
</evidence>
<dbReference type="GeneID" id="5017726"/>
<comment type="similarity">
    <text evidence="4">Belongs to the TRAFAC class dynamin-like GTPase superfamily. GB1/RHD3 GTPase family.</text>
</comment>
<dbReference type="OMA" id="NSFRGEF"/>
<dbReference type="InterPro" id="IPR001683">
    <property type="entry name" value="PX_dom"/>
</dbReference>